<dbReference type="InterPro" id="IPR050229">
    <property type="entry name" value="GlpE_sulfurtransferase"/>
</dbReference>
<feature type="domain" description="Rhodanese" evidence="2">
    <location>
        <begin position="37"/>
        <end position="125"/>
    </location>
</feature>
<name>A0ABM8EG92_9BACT</name>
<keyword evidence="4" id="KW-1185">Reference proteome</keyword>
<reference evidence="3 4" key="1">
    <citation type="submission" date="2022-12" db="EMBL/GenBank/DDBJ databases">
        <title>Polyphasic characterization of Geotalea uranireducens NIT-SL11 newly isolated from a complex of sewage sludge and microbially reduced graphene oxide.</title>
        <authorList>
            <person name="Xie L."/>
            <person name="Yoshida N."/>
            <person name="Meng L."/>
        </authorList>
    </citation>
    <scope>NUCLEOTIDE SEQUENCE [LARGE SCALE GENOMIC DNA]</scope>
    <source>
        <strain evidence="3 4">NIT-SL11</strain>
    </source>
</reference>
<evidence type="ECO:0000256" key="1">
    <source>
        <dbReference type="SAM" id="SignalP"/>
    </source>
</evidence>
<dbReference type="InterPro" id="IPR036873">
    <property type="entry name" value="Rhodanese-like_dom_sf"/>
</dbReference>
<feature type="signal peptide" evidence="1">
    <location>
        <begin position="1"/>
        <end position="20"/>
    </location>
</feature>
<evidence type="ECO:0000259" key="2">
    <source>
        <dbReference type="PROSITE" id="PS50206"/>
    </source>
</evidence>
<protein>
    <submittedName>
        <fullName evidence="3">Rhodanese-like domain-containing protein</fullName>
    </submittedName>
</protein>
<dbReference type="PANTHER" id="PTHR43031:SF1">
    <property type="entry name" value="PYRIDINE NUCLEOTIDE-DISULPHIDE OXIDOREDUCTASE"/>
    <property type="match status" value="1"/>
</dbReference>
<organism evidence="3 4">
    <name type="scientific">Geotalea uraniireducens</name>
    <dbReference type="NCBI Taxonomy" id="351604"/>
    <lineage>
        <taxon>Bacteria</taxon>
        <taxon>Pseudomonadati</taxon>
        <taxon>Thermodesulfobacteriota</taxon>
        <taxon>Desulfuromonadia</taxon>
        <taxon>Geobacterales</taxon>
        <taxon>Geobacteraceae</taxon>
        <taxon>Geotalea</taxon>
    </lineage>
</organism>
<gene>
    <name evidence="3" type="ORF">GURASL_03590</name>
</gene>
<dbReference type="Gene3D" id="3.40.250.10">
    <property type="entry name" value="Rhodanese-like domain"/>
    <property type="match status" value="1"/>
</dbReference>
<dbReference type="SUPFAM" id="SSF52821">
    <property type="entry name" value="Rhodanese/Cell cycle control phosphatase"/>
    <property type="match status" value="1"/>
</dbReference>
<feature type="chain" id="PRO_5047360950" evidence="1">
    <location>
        <begin position="21"/>
        <end position="125"/>
    </location>
</feature>
<dbReference type="CDD" id="cd00158">
    <property type="entry name" value="RHOD"/>
    <property type="match status" value="1"/>
</dbReference>
<evidence type="ECO:0000313" key="3">
    <source>
        <dbReference type="EMBL" id="BDV41436.1"/>
    </source>
</evidence>
<dbReference type="Pfam" id="PF00581">
    <property type="entry name" value="Rhodanese"/>
    <property type="match status" value="1"/>
</dbReference>
<keyword evidence="1" id="KW-0732">Signal</keyword>
<dbReference type="Proteomes" id="UP001317705">
    <property type="component" value="Chromosome"/>
</dbReference>
<dbReference type="SMART" id="SM00450">
    <property type="entry name" value="RHOD"/>
    <property type="match status" value="1"/>
</dbReference>
<dbReference type="InterPro" id="IPR001763">
    <property type="entry name" value="Rhodanese-like_dom"/>
</dbReference>
<evidence type="ECO:0000313" key="4">
    <source>
        <dbReference type="Proteomes" id="UP001317705"/>
    </source>
</evidence>
<dbReference type="PANTHER" id="PTHR43031">
    <property type="entry name" value="FAD-DEPENDENT OXIDOREDUCTASE"/>
    <property type="match status" value="1"/>
</dbReference>
<sequence>MVKFLIAAVAVLLGANAAFAVGYRNIESSEARTLLAKKVAVYLLDVRTPEEYRQAHLTGAVLIPLNEMERRLGEIPKNRPVVVYCAVGSRSCLVADLLVRKGFREVYNVVDGIVGWYRHGYPMVR</sequence>
<dbReference type="EMBL" id="AP027151">
    <property type="protein sequence ID" value="BDV41436.1"/>
    <property type="molecule type" value="Genomic_DNA"/>
</dbReference>
<accession>A0ABM8EG92</accession>
<dbReference type="PROSITE" id="PS50206">
    <property type="entry name" value="RHODANESE_3"/>
    <property type="match status" value="1"/>
</dbReference>
<proteinExistence type="predicted"/>